<evidence type="ECO:0000313" key="1">
    <source>
        <dbReference type="EMBL" id="RIB30215.1"/>
    </source>
</evidence>
<dbReference type="EMBL" id="QKWP01000018">
    <property type="protein sequence ID" value="RIB30215.1"/>
    <property type="molecule type" value="Genomic_DNA"/>
</dbReference>
<proteinExistence type="predicted"/>
<comment type="caution">
    <text evidence="1">The sequence shown here is derived from an EMBL/GenBank/DDBJ whole genome shotgun (WGS) entry which is preliminary data.</text>
</comment>
<reference evidence="1 2" key="1">
    <citation type="submission" date="2018-06" db="EMBL/GenBank/DDBJ databases">
        <title>Comparative genomics reveals the genomic features of Rhizophagus irregularis, R. cerebriforme, R. diaphanum and Gigaspora rosea, and their symbiotic lifestyle signature.</title>
        <authorList>
            <person name="Morin E."/>
            <person name="San Clemente H."/>
            <person name="Chen E.C.H."/>
            <person name="De La Providencia I."/>
            <person name="Hainaut M."/>
            <person name="Kuo A."/>
            <person name="Kohler A."/>
            <person name="Murat C."/>
            <person name="Tang N."/>
            <person name="Roy S."/>
            <person name="Loubradou J."/>
            <person name="Henrissat B."/>
            <person name="Grigoriev I.V."/>
            <person name="Corradi N."/>
            <person name="Roux C."/>
            <person name="Martin F.M."/>
        </authorList>
    </citation>
    <scope>NUCLEOTIDE SEQUENCE [LARGE SCALE GENOMIC DNA]</scope>
    <source>
        <strain evidence="1 2">DAOM 194757</strain>
    </source>
</reference>
<gene>
    <name evidence="1" type="ORF">C2G38_2027034</name>
</gene>
<dbReference type="AlphaFoldDB" id="A0A397W660"/>
<protein>
    <submittedName>
        <fullName evidence="1">Uncharacterized protein</fullName>
    </submittedName>
</protein>
<organism evidence="1 2">
    <name type="scientific">Gigaspora rosea</name>
    <dbReference type="NCBI Taxonomy" id="44941"/>
    <lineage>
        <taxon>Eukaryota</taxon>
        <taxon>Fungi</taxon>
        <taxon>Fungi incertae sedis</taxon>
        <taxon>Mucoromycota</taxon>
        <taxon>Glomeromycotina</taxon>
        <taxon>Glomeromycetes</taxon>
        <taxon>Diversisporales</taxon>
        <taxon>Gigasporaceae</taxon>
        <taxon>Gigaspora</taxon>
    </lineage>
</organism>
<name>A0A397W660_9GLOM</name>
<sequence length="165" mass="19706">MDCQGFAEMHDCGRTKLELKEEIVDDVLKESDREMLVRNDESNKESNEEIIFKGEDLHHACEEWNKKVNEFWITINKEKKLTWMKLVEETLYISSCYCKKIGIEKDKNKGAVKIENPTMYSRRARVQRGPYNNKKKSEKLDKNRYYINNLKERIALYIPAHDFHN</sequence>
<dbReference type="Proteomes" id="UP000266673">
    <property type="component" value="Unassembled WGS sequence"/>
</dbReference>
<keyword evidence="2" id="KW-1185">Reference proteome</keyword>
<accession>A0A397W660</accession>
<evidence type="ECO:0000313" key="2">
    <source>
        <dbReference type="Proteomes" id="UP000266673"/>
    </source>
</evidence>